<proteinExistence type="predicted"/>
<evidence type="ECO:0000256" key="1">
    <source>
        <dbReference type="ARBA" id="ARBA00004328"/>
    </source>
</evidence>
<dbReference type="Pfam" id="PF05065">
    <property type="entry name" value="Phage_capsid"/>
    <property type="match status" value="1"/>
</dbReference>
<dbReference type="Gene3D" id="3.30.2320.10">
    <property type="entry name" value="hypothetical protein PF0899 domain"/>
    <property type="match status" value="1"/>
</dbReference>
<dbReference type="RefSeq" id="WP_157899419.1">
    <property type="nucleotide sequence ID" value="NZ_CP015136.1"/>
</dbReference>
<keyword evidence="4" id="KW-1185">Reference proteome</keyword>
<dbReference type="KEGG" id="abac:LuPra_03905"/>
<dbReference type="NCBIfam" id="TIGR01554">
    <property type="entry name" value="major_cap_HK97"/>
    <property type="match status" value="1"/>
</dbReference>
<comment type="subcellular location">
    <subcellularLocation>
        <location evidence="1">Virion</location>
    </subcellularLocation>
</comment>
<evidence type="ECO:0000313" key="4">
    <source>
        <dbReference type="Proteomes" id="UP000076079"/>
    </source>
</evidence>
<feature type="domain" description="Phage capsid-like C-terminal" evidence="2">
    <location>
        <begin position="61"/>
        <end position="234"/>
    </location>
</feature>
<dbReference type="InterPro" id="IPR054612">
    <property type="entry name" value="Phage_capsid-like_C"/>
</dbReference>
<gene>
    <name evidence="3" type="ORF">LuPra_03905</name>
</gene>
<reference evidence="3 4" key="1">
    <citation type="journal article" date="2016" name="Genome Announc.">
        <title>First Complete Genome Sequence of a Subdivision 6 Acidobacterium Strain.</title>
        <authorList>
            <person name="Huang S."/>
            <person name="Vieira S."/>
            <person name="Bunk B."/>
            <person name="Riedel T."/>
            <person name="Sproer C."/>
            <person name="Overmann J."/>
        </authorList>
    </citation>
    <scope>NUCLEOTIDE SEQUENCE [LARGE SCALE GENOMIC DNA]</scope>
    <source>
        <strain evidence="4">DSM 100886 HEG_-6_39</strain>
    </source>
</reference>
<organism evidence="3 4">
    <name type="scientific">Luteitalea pratensis</name>
    <dbReference type="NCBI Taxonomy" id="1855912"/>
    <lineage>
        <taxon>Bacteria</taxon>
        <taxon>Pseudomonadati</taxon>
        <taxon>Acidobacteriota</taxon>
        <taxon>Vicinamibacteria</taxon>
        <taxon>Vicinamibacterales</taxon>
        <taxon>Vicinamibacteraceae</taxon>
        <taxon>Luteitalea</taxon>
    </lineage>
</organism>
<sequence length="238" mass="26200">MPIQDRLDGIEIVTAQCRSQRLQIGDVQRLWRSGRQCIGVVQQPYELGILELRDRADRMPDAREIVERDLMAELGQKLDEQCFGGNGTPPNMLGLLNDPDVTDTALTAAISFDAIAAAIEWLEADGATASAIFVGPAVWGDLRVAKDGDDRYQLNPDPSGDARRQLFGVPVYVTPFLSDAAIVADMSQIGVGVRDRVTLFYDSSRYAEYDQSLIRLTARFDIAVLNPEGVELLTDITI</sequence>
<reference evidence="4" key="2">
    <citation type="submission" date="2016-04" db="EMBL/GenBank/DDBJ databases">
        <title>First Complete Genome Sequence of a Subdivision 6 Acidobacterium.</title>
        <authorList>
            <person name="Huang S."/>
            <person name="Vieira S."/>
            <person name="Bunk B."/>
            <person name="Riedel T."/>
            <person name="Sproeer C."/>
            <person name="Overmann J."/>
        </authorList>
    </citation>
    <scope>NUCLEOTIDE SEQUENCE [LARGE SCALE GENOMIC DNA]</scope>
    <source>
        <strain evidence="4">DSM 100886 HEG_-6_39</strain>
    </source>
</reference>
<evidence type="ECO:0000259" key="2">
    <source>
        <dbReference type="Pfam" id="PF05065"/>
    </source>
</evidence>
<dbReference type="AlphaFoldDB" id="A0A143PQM2"/>
<dbReference type="OrthoDB" id="637859at2"/>
<accession>A0A143PQM2</accession>
<dbReference type="SUPFAM" id="SSF56563">
    <property type="entry name" value="Major capsid protein gp5"/>
    <property type="match status" value="1"/>
</dbReference>
<dbReference type="InterPro" id="IPR024455">
    <property type="entry name" value="Phage_capsid"/>
</dbReference>
<name>A0A143PQM2_LUTPR</name>
<protein>
    <submittedName>
        <fullName evidence="3">Phage major capsid protein, HK97 family</fullName>
    </submittedName>
</protein>
<dbReference type="EMBL" id="CP015136">
    <property type="protein sequence ID" value="AMY10666.1"/>
    <property type="molecule type" value="Genomic_DNA"/>
</dbReference>
<dbReference type="Proteomes" id="UP000076079">
    <property type="component" value="Chromosome"/>
</dbReference>
<evidence type="ECO:0000313" key="3">
    <source>
        <dbReference type="EMBL" id="AMY10666.1"/>
    </source>
</evidence>